<comment type="caution">
    <text evidence="2">The sequence shown here is derived from an EMBL/GenBank/DDBJ whole genome shotgun (WGS) entry which is preliminary data.</text>
</comment>
<protein>
    <recommendedName>
        <fullName evidence="1">Dermonecrotic toxin N-terminal domain-containing protein</fullName>
    </recommendedName>
</protein>
<dbReference type="InterPro" id="IPR046673">
    <property type="entry name" value="ToxA_N"/>
</dbReference>
<reference evidence="2 3" key="1">
    <citation type="submission" date="2019-06" db="EMBL/GenBank/DDBJ databases">
        <title>Pseudomonas bimorpha sp. nov. isolated from bovine raw milk and skim milk concentrate.</title>
        <authorList>
            <person name="Hofmann K."/>
            <person name="Huptas C."/>
            <person name="Doll E."/>
            <person name="Scherer S."/>
            <person name="Wenning M."/>
        </authorList>
    </citation>
    <scope>NUCLEOTIDE SEQUENCE [LARGE SCALE GENOMIC DNA]</scope>
    <source>
        <strain evidence="2 3">DSM 13124</strain>
    </source>
</reference>
<dbReference type="EMBL" id="VFEQ01000010">
    <property type="protein sequence ID" value="TWR58796.1"/>
    <property type="molecule type" value="Genomic_DNA"/>
</dbReference>
<sequence>MSMHATPTTHALTAQAVSAQFASRPSLEAVIQPLLGAAIAETYPDLIIDLSRTRLATPTGKGGWTLAPLMTVIQRYLAEGGPLDFNEVDHLPYYLSDVPPKRLKLPGTETPGPDMKVIEALIKTLPPTLPIALQDALAEYWNAPSDTTVSRWRWLSDMLRSTLRASTLRQPELDEAAWQTLDQLITTPDRAQRLAKHGDHSVLAYGLETTLSSNGQADRQLTEHMVLTRAINGVAPALLCAPNGQVESFASMDALLQAWGERLAAHYQASTITCNRYEPEGSIFDHQASMILNQQLTRLGALQLPLGQDLQTLHTLYLEITDPGLCFLDALQAPAQTLASVRAQLPQNLRGASPADRARYRHYTLALAGLKQRAQDPALATDIEDIQRFTVAALQREMGRETAVGNGPDQIPTQGLNPDDVQLTFVVAAGYPGGAGIVEHVRMSLTELAIRNLSGRPSGEFTLAHRQGTPLPAWLTPAYVIALVERVDIGQHYPHYLKDQLLSDTAKARAQETLFAEHLSVQLPLLALELSLKREAGVTPVGARMVECLMQATSSEQQLDGRAVVIRHLALLHSPAAQPDVVSNMYIIEFQDVSSGPHLLFRPLYAQPLHEYASHADLLAAIAAPGDMQASILTWLPDNTRPIYDNGGFHEPHYLRFGQGDEFAPRETPPPATLALDGINEELQQCLVTGSLMQYLFSDNARALVQQADRASVSNSESRWQTLREGGGLLFFSVIQPVLRGPAMLMGWLLAITTSLTQDIQALGSQNPKVREQGSIDLLLNVALLLLDFPATPITRRPLPLAVTPPASATALPRRSAEQWPVPAPAQIRQGTVALPGELPQGNHTALDFSFAQAHQRLTHSQRMRLQTFRVTPPATLPQPVLNGPRKGLYLIGTTWHARVDGELFQVSLGHDASVVIVDPADPDRSGPYLRTQTPGTWTIDTRLRLRGGMPLGRIAAERQRKAMRISQLQTEYEQFLKGQASLQSSADEAQAAMDKADKDPTIGETQRARIRKQFDSALHSQTAEFQKILDSAKERGEMGIALPLTPLERILENTVKNTRKHVVVAENDRQALYRANQRFTREGPALYLAVLGEPASYRQFLQRLLEINERSIHWLELKDRSLEQLFELSPAGAESATGLTADRSNEISALAVKDLHIRCLKRLIVKDVEHPLFNALNTIVDPLQEHVRTHSELNSLELPGSDRLNVLESLVEHYGSALDALQGLGILDAEVLDHTYSSKLFTLVEALYQDASQRLASEIKPAAQAPKRLPKRPMSSHGAAPKRVIKTRRKGTFIGELKPIGNVDIVEVRAEGSDQLLGMYSQSGDEWVEFVQAPAPQPPAPPRSLSVVKGQARKLLAMLQDHLNRGEAYRKISRHPQEVQEILQYEAVRYDTLATELHRAIEAQPEASRSAADQALVVQLREAYSRLNSQGQALRLQLCLQLPPTHANLEYLIDQQQANVALLGKRIQLGGPRRDFIQEYAINDAKGFTLWYAHFHYPGANTPKADYTAAHLKTREQRRESYYSLLAKAQSPQAIVNVHRGLIGKQLAERWFLSFES</sequence>
<name>A0A9X9BQS1_PSEMA</name>
<evidence type="ECO:0000313" key="2">
    <source>
        <dbReference type="EMBL" id="TWR58796.1"/>
    </source>
</evidence>
<feature type="domain" description="Dermonecrotic toxin N-terminal" evidence="1">
    <location>
        <begin position="382"/>
        <end position="623"/>
    </location>
</feature>
<dbReference type="Pfam" id="PF20178">
    <property type="entry name" value="ToxA_N"/>
    <property type="match status" value="1"/>
</dbReference>
<evidence type="ECO:0000259" key="1">
    <source>
        <dbReference type="Pfam" id="PF20178"/>
    </source>
</evidence>
<accession>A0A9X9BQS1</accession>
<dbReference type="Proteomes" id="UP000316123">
    <property type="component" value="Unassembled WGS sequence"/>
</dbReference>
<proteinExistence type="predicted"/>
<gene>
    <name evidence="2" type="ORF">FIV41_16950</name>
</gene>
<evidence type="ECO:0000313" key="3">
    <source>
        <dbReference type="Proteomes" id="UP000316123"/>
    </source>
</evidence>
<organism evidence="2 3">
    <name type="scientific">Pseudomonas marginalis</name>
    <name type="common">Pseudomonas panacis</name>
    <dbReference type="NCBI Taxonomy" id="298"/>
    <lineage>
        <taxon>Bacteria</taxon>
        <taxon>Pseudomonadati</taxon>
        <taxon>Pseudomonadota</taxon>
        <taxon>Gammaproteobacteria</taxon>
        <taxon>Pseudomonadales</taxon>
        <taxon>Pseudomonadaceae</taxon>
        <taxon>Pseudomonas</taxon>
    </lineage>
</organism>